<dbReference type="RefSeq" id="WP_002694530.1">
    <property type="nucleotide sequence ID" value="NZ_AAWS01000005.1"/>
</dbReference>
<keyword evidence="1" id="KW-0472">Membrane</keyword>
<evidence type="ECO:0000256" key="1">
    <source>
        <dbReference type="SAM" id="Phobius"/>
    </source>
</evidence>
<gene>
    <name evidence="2" type="ORF">M23134_01148</name>
</gene>
<dbReference type="AlphaFoldDB" id="A1ZFQ0"/>
<evidence type="ECO:0000313" key="3">
    <source>
        <dbReference type="Proteomes" id="UP000004095"/>
    </source>
</evidence>
<dbReference type="SUPFAM" id="SSF158682">
    <property type="entry name" value="TerB-like"/>
    <property type="match status" value="1"/>
</dbReference>
<name>A1ZFQ0_MICM2</name>
<proteinExistence type="predicted"/>
<dbReference type="eggNOG" id="ENOG5033XF9">
    <property type="taxonomic scope" value="Bacteria"/>
</dbReference>
<keyword evidence="1" id="KW-1133">Transmembrane helix</keyword>
<keyword evidence="1" id="KW-0812">Transmembrane</keyword>
<accession>A1ZFQ0</accession>
<feature type="transmembrane region" description="Helical" evidence="1">
    <location>
        <begin position="6"/>
        <end position="28"/>
    </location>
</feature>
<comment type="caution">
    <text evidence="2">The sequence shown here is derived from an EMBL/GenBank/DDBJ whole genome shotgun (WGS) entry which is preliminary data.</text>
</comment>
<sequence>MLESFKTIISLIAYVSLGFTFMEVYLTLNKLWKRRHDRKVAESISITGKFIGFFTSSVFVLNFSFAYHWQGAINASFWAFAAVVQIFIGAGLWVVGQQKAGFWTLVKRALKLERKEAGDLAKSFFRPSQAYKVIEILSKVAMIDEVLDDSEKEFIQQFAELWDIHFDWEEFTKENGQHSPISFTELRNAMVEYLHTSPPTDQVSQLGDVLNMLVRIDGVVSEEEELVLEELMGLIKQYEDEDPSTVLYSIAIVPQSAEQEQAILQTMPTLRKSQVAGGHAFLIGPFHSQKYAQIVCNKYRMLRCFSVVVEMEDSLDLSQSTLPDHS</sequence>
<evidence type="ECO:0000313" key="2">
    <source>
        <dbReference type="EMBL" id="EAY30824.1"/>
    </source>
</evidence>
<dbReference type="OrthoDB" id="471771at2"/>
<reference evidence="2 3" key="1">
    <citation type="submission" date="2007-01" db="EMBL/GenBank/DDBJ databases">
        <authorList>
            <person name="Haygood M."/>
            <person name="Podell S."/>
            <person name="Anderson C."/>
            <person name="Hopkinson B."/>
            <person name="Roe K."/>
            <person name="Barbeau K."/>
            <person name="Gaasterland T."/>
            <person name="Ferriera S."/>
            <person name="Johnson J."/>
            <person name="Kravitz S."/>
            <person name="Beeson K."/>
            <person name="Sutton G."/>
            <person name="Rogers Y.-H."/>
            <person name="Friedman R."/>
            <person name="Frazier M."/>
            <person name="Venter J.C."/>
        </authorList>
    </citation>
    <scope>NUCLEOTIDE SEQUENCE [LARGE SCALE GENOMIC DNA]</scope>
    <source>
        <strain evidence="2 3">ATCC 23134</strain>
    </source>
</reference>
<dbReference type="Proteomes" id="UP000004095">
    <property type="component" value="Unassembled WGS sequence"/>
</dbReference>
<feature type="transmembrane region" description="Helical" evidence="1">
    <location>
        <begin position="49"/>
        <end position="69"/>
    </location>
</feature>
<feature type="transmembrane region" description="Helical" evidence="1">
    <location>
        <begin position="75"/>
        <end position="95"/>
    </location>
</feature>
<dbReference type="EMBL" id="AAWS01000005">
    <property type="protein sequence ID" value="EAY30824.1"/>
    <property type="molecule type" value="Genomic_DNA"/>
</dbReference>
<evidence type="ECO:0008006" key="4">
    <source>
        <dbReference type="Google" id="ProtNLM"/>
    </source>
</evidence>
<dbReference type="InterPro" id="IPR029024">
    <property type="entry name" value="TerB-like"/>
</dbReference>
<keyword evidence="3" id="KW-1185">Reference proteome</keyword>
<protein>
    <recommendedName>
        <fullName evidence="4">TerB family tellurite resistance protein</fullName>
    </recommendedName>
</protein>
<organism evidence="2 3">
    <name type="scientific">Microscilla marina ATCC 23134</name>
    <dbReference type="NCBI Taxonomy" id="313606"/>
    <lineage>
        <taxon>Bacteria</taxon>
        <taxon>Pseudomonadati</taxon>
        <taxon>Bacteroidota</taxon>
        <taxon>Cytophagia</taxon>
        <taxon>Cytophagales</taxon>
        <taxon>Microscillaceae</taxon>
        <taxon>Microscilla</taxon>
    </lineage>
</organism>